<accession>A0ABN3RRD1</accession>
<gene>
    <name evidence="2" type="ORF">GCM10010307_74850</name>
</gene>
<feature type="coiled-coil region" evidence="1">
    <location>
        <begin position="51"/>
        <end position="99"/>
    </location>
</feature>
<keyword evidence="1" id="KW-0175">Coiled coil</keyword>
<evidence type="ECO:0000313" key="2">
    <source>
        <dbReference type="EMBL" id="GAA2658764.1"/>
    </source>
</evidence>
<name>A0ABN3RRD1_9ACTN</name>
<sequence>MTPPNTPGPGTRLLAEQLGSDAPVTMLTARHPPGDPLHRLARVLCQTATDLDAAYAQAQQAGRELRALRGRLATGSEGADDLSQEISSTAAELELLLERCEVTDTALIRLLGIYQDTAPAPGANQRAAPAARD</sequence>
<reference evidence="2 3" key="1">
    <citation type="journal article" date="2019" name="Int. J. Syst. Evol. Microbiol.">
        <title>The Global Catalogue of Microorganisms (GCM) 10K type strain sequencing project: providing services to taxonomists for standard genome sequencing and annotation.</title>
        <authorList>
            <consortium name="The Broad Institute Genomics Platform"/>
            <consortium name="The Broad Institute Genome Sequencing Center for Infectious Disease"/>
            <person name="Wu L."/>
            <person name="Ma J."/>
        </authorList>
    </citation>
    <scope>NUCLEOTIDE SEQUENCE [LARGE SCALE GENOMIC DNA]</scope>
    <source>
        <strain evidence="2 3">JCM 4524</strain>
    </source>
</reference>
<organism evidence="2 3">
    <name type="scientific">Streptomyces vastus</name>
    <dbReference type="NCBI Taxonomy" id="285451"/>
    <lineage>
        <taxon>Bacteria</taxon>
        <taxon>Bacillati</taxon>
        <taxon>Actinomycetota</taxon>
        <taxon>Actinomycetes</taxon>
        <taxon>Kitasatosporales</taxon>
        <taxon>Streptomycetaceae</taxon>
        <taxon>Streptomyces</taxon>
    </lineage>
</organism>
<evidence type="ECO:0000256" key="1">
    <source>
        <dbReference type="SAM" id="Coils"/>
    </source>
</evidence>
<evidence type="ECO:0000313" key="3">
    <source>
        <dbReference type="Proteomes" id="UP001500151"/>
    </source>
</evidence>
<dbReference type="RefSeq" id="WP_344395800.1">
    <property type="nucleotide sequence ID" value="NZ_BAAASJ010000116.1"/>
</dbReference>
<keyword evidence="3" id="KW-1185">Reference proteome</keyword>
<dbReference type="Proteomes" id="UP001500151">
    <property type="component" value="Unassembled WGS sequence"/>
</dbReference>
<dbReference type="EMBL" id="BAAASJ010000116">
    <property type="protein sequence ID" value="GAA2658764.1"/>
    <property type="molecule type" value="Genomic_DNA"/>
</dbReference>
<protein>
    <submittedName>
        <fullName evidence="2">Uncharacterized protein</fullName>
    </submittedName>
</protein>
<proteinExistence type="predicted"/>
<comment type="caution">
    <text evidence="2">The sequence shown here is derived from an EMBL/GenBank/DDBJ whole genome shotgun (WGS) entry which is preliminary data.</text>
</comment>